<dbReference type="CDD" id="cd12797">
    <property type="entry name" value="M23_peptidase"/>
    <property type="match status" value="1"/>
</dbReference>
<dbReference type="EMBL" id="CP013342">
    <property type="protein sequence ID" value="AMU96112.1"/>
    <property type="molecule type" value="Genomic_DNA"/>
</dbReference>
<organism evidence="2 3">
    <name type="scientific">Sphingopyxis terrae subsp. terrae NBRC 15098</name>
    <dbReference type="NCBI Taxonomy" id="1219058"/>
    <lineage>
        <taxon>Bacteria</taxon>
        <taxon>Pseudomonadati</taxon>
        <taxon>Pseudomonadota</taxon>
        <taxon>Alphaproteobacteria</taxon>
        <taxon>Sphingomonadales</taxon>
        <taxon>Sphingomonadaceae</taxon>
        <taxon>Sphingopyxis</taxon>
    </lineage>
</organism>
<dbReference type="InterPro" id="IPR011055">
    <property type="entry name" value="Dup_hybrid_motif"/>
</dbReference>
<proteinExistence type="predicted"/>
<dbReference type="GO" id="GO:0004222">
    <property type="term" value="F:metalloendopeptidase activity"/>
    <property type="evidence" value="ECO:0007669"/>
    <property type="project" value="TreeGrafter"/>
</dbReference>
<dbReference type="Pfam" id="PF01551">
    <property type="entry name" value="Peptidase_M23"/>
    <property type="match status" value="1"/>
</dbReference>
<gene>
    <name evidence="2" type="ORF">AOA14_16015</name>
</gene>
<dbReference type="Gene3D" id="2.70.70.10">
    <property type="entry name" value="Glucose Permease (Domain IIA)"/>
    <property type="match status" value="1"/>
</dbReference>
<dbReference type="KEGG" id="ster:AOA14_16015"/>
<protein>
    <recommendedName>
        <fullName evidence="1">M23ase beta-sheet core domain-containing protein</fullName>
    </recommendedName>
</protein>
<dbReference type="AlphaFoldDB" id="A0A142W2C2"/>
<evidence type="ECO:0000259" key="1">
    <source>
        <dbReference type="Pfam" id="PF01551"/>
    </source>
</evidence>
<dbReference type="PANTHER" id="PTHR21666:SF270">
    <property type="entry name" value="MUREIN HYDROLASE ACTIVATOR ENVC"/>
    <property type="match status" value="1"/>
</dbReference>
<accession>A0A142W2C2</accession>
<reference evidence="3" key="1">
    <citation type="submission" date="2015-11" db="EMBL/GenBank/DDBJ databases">
        <title>Complete genome sequence of a polyethylene glycol-degrading strain Sphingopyxis terrae strain 203-1 (NBRC 15098).</title>
        <authorList>
            <person name="Yoshiyuki O."/>
            <person name="Shouta N."/>
            <person name="Nagata Y."/>
            <person name="Numata M."/>
            <person name="Tsuchikane K."/>
            <person name="Hosoyama A."/>
            <person name="Yamazoe A."/>
            <person name="Tsuda M."/>
            <person name="Fujita N."/>
            <person name="Kawai F."/>
        </authorList>
    </citation>
    <scope>NUCLEOTIDE SEQUENCE [LARGE SCALE GENOMIC DNA]</scope>
    <source>
        <strain evidence="3">203-1</strain>
    </source>
</reference>
<sequence length="325" mass="34435">MFILPLSMAFAALQPLPPDGAPALNLPVDCIVGRSCLIQKLFDHDPGPGRRDYRCGQLTTNGHDGIDIRLRTMADMRAGFAVLAAAPGTVLRTRNGEPDVSVNNRGALDGRDAGNAVVIDHGGGWQTQYSHLRQASIAVRPGQRVSGGERIGLIGLSGNSEFPHLHFTVRHLGRAVDPFVGTAPLPPCNSEVRTTGLWTAVTAHSLGYEPSAVITGGLASAVPPKAVTDRDPPPMPNGRHAPLILWVDAIGARAGDYQAFSIAGPDGQIVHEQQSVVEGGGLSWFAYSGKRAPAAGWPAGRYTGRYVLKRENAIVARIETTAMIK</sequence>
<dbReference type="InterPro" id="IPR016047">
    <property type="entry name" value="M23ase_b-sheet_dom"/>
</dbReference>
<dbReference type="InterPro" id="IPR050570">
    <property type="entry name" value="Cell_wall_metabolism_enzyme"/>
</dbReference>
<dbReference type="RefSeq" id="WP_202988295.1">
    <property type="nucleotide sequence ID" value="NZ_CP013342.1"/>
</dbReference>
<feature type="domain" description="M23ase beta-sheet core" evidence="1">
    <location>
        <begin position="62"/>
        <end position="178"/>
    </location>
</feature>
<dbReference type="SUPFAM" id="SSF51261">
    <property type="entry name" value="Duplicated hybrid motif"/>
    <property type="match status" value="1"/>
</dbReference>
<evidence type="ECO:0000313" key="2">
    <source>
        <dbReference type="EMBL" id="AMU96112.1"/>
    </source>
</evidence>
<dbReference type="STRING" id="1219058.AOA14_16015"/>
<dbReference type="PANTHER" id="PTHR21666">
    <property type="entry name" value="PEPTIDASE-RELATED"/>
    <property type="match status" value="1"/>
</dbReference>
<dbReference type="Proteomes" id="UP000076234">
    <property type="component" value="Chromosome"/>
</dbReference>
<reference evidence="2 3" key="2">
    <citation type="journal article" date="2016" name="Genome Announc.">
        <title>Complete Genome Sequence of Sphingopyxis terrae Strain 203-1 (NBRC 111660), a Polyethylene Glycol Degrader.</title>
        <authorList>
            <person name="Ohtsubo Y."/>
            <person name="Nonoyama S."/>
            <person name="Nagata Y."/>
            <person name="Numata M."/>
            <person name="Tsuchikane K."/>
            <person name="Hosoyama A."/>
            <person name="Yamazoe A."/>
            <person name="Tsuda M."/>
            <person name="Fujita N."/>
            <person name="Kawai F."/>
        </authorList>
    </citation>
    <scope>NUCLEOTIDE SEQUENCE [LARGE SCALE GENOMIC DNA]</scope>
    <source>
        <strain evidence="2 3">203-1</strain>
    </source>
</reference>
<evidence type="ECO:0000313" key="3">
    <source>
        <dbReference type="Proteomes" id="UP000076234"/>
    </source>
</evidence>
<name>A0A142W2C2_9SPHN</name>